<accession>A0A813LNM9</accession>
<feature type="region of interest" description="Disordered" evidence="4">
    <location>
        <begin position="521"/>
        <end position="583"/>
    </location>
</feature>
<feature type="compositionally biased region" description="Low complexity" evidence="4">
    <location>
        <begin position="570"/>
        <end position="583"/>
    </location>
</feature>
<evidence type="ECO:0000256" key="4">
    <source>
        <dbReference type="SAM" id="MobiDB-lite"/>
    </source>
</evidence>
<reference evidence="5" key="1">
    <citation type="submission" date="2021-02" db="EMBL/GenBank/DDBJ databases">
        <authorList>
            <person name="Dougan E. K."/>
            <person name="Rhodes N."/>
            <person name="Thang M."/>
            <person name="Chan C."/>
        </authorList>
    </citation>
    <scope>NUCLEOTIDE SEQUENCE</scope>
</reference>
<comment type="caution">
    <text evidence="5">The sequence shown here is derived from an EMBL/GenBank/DDBJ whole genome shotgun (WGS) entry which is preliminary data.</text>
</comment>
<protein>
    <submittedName>
        <fullName evidence="5">Uncharacterized protein</fullName>
    </submittedName>
</protein>
<dbReference type="Pfam" id="PF04615">
    <property type="entry name" value="Utp14"/>
    <property type="match status" value="1"/>
</dbReference>
<dbReference type="InterPro" id="IPR006709">
    <property type="entry name" value="SSU_processome_Utp14"/>
</dbReference>
<keyword evidence="3" id="KW-0539">Nucleus</keyword>
<dbReference type="Proteomes" id="UP000626109">
    <property type="component" value="Unassembled WGS sequence"/>
</dbReference>
<organism evidence="5 6">
    <name type="scientific">Polarella glacialis</name>
    <name type="common">Dinoflagellate</name>
    <dbReference type="NCBI Taxonomy" id="89957"/>
    <lineage>
        <taxon>Eukaryota</taxon>
        <taxon>Sar</taxon>
        <taxon>Alveolata</taxon>
        <taxon>Dinophyceae</taxon>
        <taxon>Suessiales</taxon>
        <taxon>Suessiaceae</taxon>
        <taxon>Polarella</taxon>
    </lineage>
</organism>
<feature type="region of interest" description="Disordered" evidence="4">
    <location>
        <begin position="438"/>
        <end position="490"/>
    </location>
</feature>
<gene>
    <name evidence="5" type="ORF">PGLA2088_LOCUS46830</name>
</gene>
<feature type="region of interest" description="Disordered" evidence="4">
    <location>
        <begin position="61"/>
        <end position="83"/>
    </location>
</feature>
<dbReference type="PANTHER" id="PTHR14150:SF12">
    <property type="entry name" value="U3 SMALL NUCLEOLAR RNA-ASSOCIATED PROTEIN 14 HOMOLOG A"/>
    <property type="match status" value="1"/>
</dbReference>
<keyword evidence="2" id="KW-0597">Phosphoprotein</keyword>
<sequence>MTLLIGELDADCTTLKPDAPVLEFAKEDIMLCWLHKSMPNMSAVELLDAETVYVEEIIESLDEPEESTDQSDGGQTDEPLGGDVQELDSQLSLSGTTLGLPWDPIGLDVESSWAPAGLSDSTDAVELCPPEGMRDGDPACWGKLADATAMTPSTPSLSHLQLTTVATNACPAKIAIPERIAAAMTKLSSPPGLFDDVPMKVPLPTDSPVQHTAWDSHLSPNLFPILRASAQHSQESALTSSVPHSRQQHKFYAGTRPKMGVFSDDLRTFVKQQTSNRLSIVSEHKVRRKGNVRYVVQFNGGELSSADGAGFVFCASLPCPSDIRRIVSVFYNRNGYICTRVKSKVERINIKLPQLELGDWLEVFNDFDDQTITFTVYPSAGEWGASSASSATVNYKGMAQMIAQDTLAPKMCSLTCGYLAIALLSEYPLCAAEAVDEGETGNKVKDPSSPSLKPQSSKAKKAERKRKASADNDLREEEAEAEARGEEAEAEDLLGALSMDTQAARDQRELVRTAFVEGTQEDAFEDDIDEADRLKEEKKNPSADLPGWGSWAGEGAPKPREPKGKGKGKGAPAAAVPARAPRGSAQFYEGKAEAAKYFVDKVPYGVQSPEQYDQQLRMPTGPEWNALPMHLQRIKPKIFVKVGTIVPPLMLVKHLPPERREGIMDSWAKSKQPKRLKSRV</sequence>
<dbReference type="EMBL" id="CAJNNW010036332">
    <property type="protein sequence ID" value="CAE8733423.1"/>
    <property type="molecule type" value="Genomic_DNA"/>
</dbReference>
<evidence type="ECO:0000256" key="2">
    <source>
        <dbReference type="ARBA" id="ARBA00022553"/>
    </source>
</evidence>
<feature type="compositionally biased region" description="Basic and acidic residues" evidence="4">
    <location>
        <begin position="531"/>
        <end position="541"/>
    </location>
</feature>
<feature type="compositionally biased region" description="Low complexity" evidence="4">
    <location>
        <begin position="447"/>
        <end position="457"/>
    </location>
</feature>
<evidence type="ECO:0000313" key="5">
    <source>
        <dbReference type="EMBL" id="CAE8733423.1"/>
    </source>
</evidence>
<evidence type="ECO:0000256" key="3">
    <source>
        <dbReference type="ARBA" id="ARBA00023242"/>
    </source>
</evidence>
<dbReference type="PANTHER" id="PTHR14150">
    <property type="entry name" value="U3 SMALL NUCLEOLAR RNA-ASSOCIATED PROTEIN 14"/>
    <property type="match status" value="1"/>
</dbReference>
<proteinExistence type="predicted"/>
<evidence type="ECO:0000313" key="6">
    <source>
        <dbReference type="Proteomes" id="UP000626109"/>
    </source>
</evidence>
<feature type="compositionally biased region" description="Acidic residues" evidence="4">
    <location>
        <begin position="521"/>
        <end position="530"/>
    </location>
</feature>
<name>A0A813LNM9_POLGL</name>
<comment type="subcellular location">
    <subcellularLocation>
        <location evidence="1">Nucleus</location>
        <location evidence="1">Nucleolus</location>
    </subcellularLocation>
</comment>
<dbReference type="GO" id="GO:0032040">
    <property type="term" value="C:small-subunit processome"/>
    <property type="evidence" value="ECO:0007669"/>
    <property type="project" value="InterPro"/>
</dbReference>
<feature type="compositionally biased region" description="Basic residues" evidence="4">
    <location>
        <begin position="458"/>
        <end position="467"/>
    </location>
</feature>
<dbReference type="AlphaFoldDB" id="A0A813LNM9"/>
<dbReference type="GO" id="GO:0006364">
    <property type="term" value="P:rRNA processing"/>
    <property type="evidence" value="ECO:0007669"/>
    <property type="project" value="InterPro"/>
</dbReference>
<evidence type="ECO:0000256" key="1">
    <source>
        <dbReference type="ARBA" id="ARBA00004604"/>
    </source>
</evidence>